<feature type="chain" id="PRO_5003126985" description="YARHG domain-containing protein" evidence="1">
    <location>
        <begin position="26"/>
        <end position="83"/>
    </location>
</feature>
<dbReference type="KEGG" id="bsb:Bresu_3112"/>
<dbReference type="STRING" id="633149.Bresu_3112"/>
<organism evidence="2 3">
    <name type="scientific">Brevundimonas subvibrioides (strain ATCC 15264 / DSM 4735 / LMG 14903 / NBRC 16000 / CB 81)</name>
    <name type="common">Caulobacter subvibrioides</name>
    <dbReference type="NCBI Taxonomy" id="633149"/>
    <lineage>
        <taxon>Bacteria</taxon>
        <taxon>Pseudomonadati</taxon>
        <taxon>Pseudomonadota</taxon>
        <taxon>Alphaproteobacteria</taxon>
        <taxon>Caulobacterales</taxon>
        <taxon>Caulobacteraceae</taxon>
        <taxon>Brevundimonas</taxon>
    </lineage>
</organism>
<dbReference type="AlphaFoldDB" id="D9QPF5"/>
<reference evidence="3" key="1">
    <citation type="journal article" date="2011" name="J. Bacteriol.">
        <title>Genome sequences of eight morphologically diverse alphaproteobacteria.</title>
        <authorList>
            <consortium name="US DOE Joint Genome Institute"/>
            <person name="Brown P.J."/>
            <person name="Kysela D.T."/>
            <person name="Buechlein A."/>
            <person name="Hemmerich C."/>
            <person name="Brun Y.V."/>
        </authorList>
    </citation>
    <scope>NUCLEOTIDE SEQUENCE [LARGE SCALE GENOMIC DNA]</scope>
    <source>
        <strain evidence="3">ATCC 15264 / DSM 4735 / LMG 14903 / NBRC 16000 / CB 81</strain>
    </source>
</reference>
<dbReference type="BioCyc" id="BSUB633149:G1GM8-3129-MONOMER"/>
<dbReference type="InParanoid" id="D9QPF5"/>
<evidence type="ECO:0000313" key="2">
    <source>
        <dbReference type="EMBL" id="ADL02418.1"/>
    </source>
</evidence>
<protein>
    <recommendedName>
        <fullName evidence="4">YARHG domain-containing protein</fullName>
    </recommendedName>
</protein>
<accession>D9QPF5</accession>
<proteinExistence type="predicted"/>
<keyword evidence="3" id="KW-1185">Reference proteome</keyword>
<dbReference type="RefSeq" id="WP_013270518.1">
    <property type="nucleotide sequence ID" value="NC_014375.1"/>
</dbReference>
<evidence type="ECO:0000313" key="3">
    <source>
        <dbReference type="Proteomes" id="UP000002696"/>
    </source>
</evidence>
<gene>
    <name evidence="2" type="ordered locus">Bresu_3112</name>
</gene>
<evidence type="ECO:0008006" key="4">
    <source>
        <dbReference type="Google" id="ProtNLM"/>
    </source>
</evidence>
<name>D9QPF5_BRESC</name>
<dbReference type="EMBL" id="CP002102">
    <property type="protein sequence ID" value="ADL02418.1"/>
    <property type="molecule type" value="Genomic_DNA"/>
</dbReference>
<dbReference type="Proteomes" id="UP000002696">
    <property type="component" value="Chromosome"/>
</dbReference>
<dbReference type="HOGENOM" id="CLU_2536008_0_0_5"/>
<evidence type="ECO:0000256" key="1">
    <source>
        <dbReference type="SAM" id="SignalP"/>
    </source>
</evidence>
<keyword evidence="1" id="KW-0732">Signal</keyword>
<sequence length="83" mass="9052">MIRVLALAAAMTAIPVVMTAPVVNAAPATVYDPCVRATQDYRRALAAYEAAQTCTRNRIVCNSPQAEARRLNAARERMEDACR</sequence>
<feature type="signal peptide" evidence="1">
    <location>
        <begin position="1"/>
        <end position="25"/>
    </location>
</feature>